<gene>
    <name evidence="1" type="ORF">KEC54_20075</name>
</gene>
<dbReference type="Proteomes" id="UP001223720">
    <property type="component" value="Chromosome"/>
</dbReference>
<accession>A0AAX3WD09</accession>
<name>A0AAX3WD09_METEX</name>
<reference evidence="1" key="1">
    <citation type="journal article" date="2022" name="Biotechnol. Bioprocess Eng.">
        <title>Pan-genome Analysis Reveals Comparative Genomic Features of Central Metabolic Pathways in Methylorubrum extorquens.</title>
        <authorList>
            <person name="Lee G.M."/>
            <person name="Scott-Nevros Z.K."/>
            <person name="Lee S.-M."/>
            <person name="Kim D."/>
        </authorList>
    </citation>
    <scope>NUCLEOTIDE SEQUENCE</scope>
    <source>
        <strain evidence="1">ATCC 55366</strain>
    </source>
</reference>
<dbReference type="RefSeq" id="WP_283535249.1">
    <property type="nucleotide sequence ID" value="NZ_CP073633.1"/>
</dbReference>
<dbReference type="AlphaFoldDB" id="A0AAX3WD09"/>
<sequence>MTQTSSSSETPAFNPYVPPMSVTPEALAAWDAEYAAWHAGQAARIASGEEPPLNLVPDFVVLLAD</sequence>
<evidence type="ECO:0000313" key="1">
    <source>
        <dbReference type="EMBL" id="WHQ68644.1"/>
    </source>
</evidence>
<organism evidence="1 2">
    <name type="scientific">Methylorubrum extorquens</name>
    <name type="common">Methylobacterium dichloromethanicum</name>
    <name type="synonym">Methylobacterium extorquens</name>
    <dbReference type="NCBI Taxonomy" id="408"/>
    <lineage>
        <taxon>Bacteria</taxon>
        <taxon>Pseudomonadati</taxon>
        <taxon>Pseudomonadota</taxon>
        <taxon>Alphaproteobacteria</taxon>
        <taxon>Hyphomicrobiales</taxon>
        <taxon>Methylobacteriaceae</taxon>
        <taxon>Methylorubrum</taxon>
    </lineage>
</organism>
<proteinExistence type="predicted"/>
<evidence type="ECO:0000313" key="2">
    <source>
        <dbReference type="Proteomes" id="UP001223720"/>
    </source>
</evidence>
<protein>
    <submittedName>
        <fullName evidence="1">Uncharacterized protein</fullName>
    </submittedName>
</protein>
<dbReference type="EMBL" id="CP073633">
    <property type="protein sequence ID" value="WHQ68644.1"/>
    <property type="molecule type" value="Genomic_DNA"/>
</dbReference>